<organism evidence="10">
    <name type="scientific">Oikopleura dioica</name>
    <name type="common">Tunicate</name>
    <dbReference type="NCBI Taxonomy" id="34765"/>
    <lineage>
        <taxon>Eukaryota</taxon>
        <taxon>Metazoa</taxon>
        <taxon>Chordata</taxon>
        <taxon>Tunicata</taxon>
        <taxon>Appendicularia</taxon>
        <taxon>Copelata</taxon>
        <taxon>Oikopleuridae</taxon>
        <taxon>Oikopleura</taxon>
    </lineage>
</organism>
<keyword evidence="5" id="KW-0456">Lyase</keyword>
<evidence type="ECO:0000256" key="5">
    <source>
        <dbReference type="ARBA" id="ARBA00023239"/>
    </source>
</evidence>
<evidence type="ECO:0000256" key="6">
    <source>
        <dbReference type="ARBA" id="ARBA00041766"/>
    </source>
</evidence>
<dbReference type="Gene3D" id="3.40.50.1100">
    <property type="match status" value="1"/>
</dbReference>
<keyword evidence="11" id="KW-1185">Reference proteome</keyword>
<comment type="similarity">
    <text evidence="2">Belongs to the serine/threonine dehydratase family.</text>
</comment>
<dbReference type="InParanoid" id="E4XJI7"/>
<name>E4XJI7_OIKDI</name>
<evidence type="ECO:0000256" key="4">
    <source>
        <dbReference type="ARBA" id="ARBA00022898"/>
    </source>
</evidence>
<dbReference type="EC" id="4.3.1.17" evidence="3"/>
<evidence type="ECO:0000256" key="8">
    <source>
        <dbReference type="ARBA" id="ARBA00049406"/>
    </source>
</evidence>
<evidence type="ECO:0000259" key="9">
    <source>
        <dbReference type="Pfam" id="PF00291"/>
    </source>
</evidence>
<dbReference type="SUPFAM" id="SSF53686">
    <property type="entry name" value="Tryptophan synthase beta subunit-like PLP-dependent enzymes"/>
    <property type="match status" value="1"/>
</dbReference>
<evidence type="ECO:0000256" key="1">
    <source>
        <dbReference type="ARBA" id="ARBA00001933"/>
    </source>
</evidence>
<evidence type="ECO:0000313" key="11">
    <source>
        <dbReference type="Proteomes" id="UP000001307"/>
    </source>
</evidence>
<keyword evidence="4" id="KW-0663">Pyridoxal phosphate</keyword>
<reference evidence="10" key="1">
    <citation type="journal article" date="2010" name="Science">
        <title>Plasticity of animal genome architecture unmasked by rapid evolution of a pelagic tunicate.</title>
        <authorList>
            <person name="Denoeud F."/>
            <person name="Henriet S."/>
            <person name="Mungpakdee S."/>
            <person name="Aury J.M."/>
            <person name="Da Silva C."/>
            <person name="Brinkmann H."/>
            <person name="Mikhaleva J."/>
            <person name="Olsen L.C."/>
            <person name="Jubin C."/>
            <person name="Canestro C."/>
            <person name="Bouquet J.M."/>
            <person name="Danks G."/>
            <person name="Poulain J."/>
            <person name="Campsteijn C."/>
            <person name="Adamski M."/>
            <person name="Cross I."/>
            <person name="Yadetie F."/>
            <person name="Muffato M."/>
            <person name="Louis A."/>
            <person name="Butcher S."/>
            <person name="Tsagkogeorga G."/>
            <person name="Konrad A."/>
            <person name="Singh S."/>
            <person name="Jensen M.F."/>
            <person name="Cong E.H."/>
            <person name="Eikeseth-Otteraa H."/>
            <person name="Noel B."/>
            <person name="Anthouard V."/>
            <person name="Porcel B.M."/>
            <person name="Kachouri-Lafond R."/>
            <person name="Nishino A."/>
            <person name="Ugolini M."/>
            <person name="Chourrout P."/>
            <person name="Nishida H."/>
            <person name="Aasland R."/>
            <person name="Huzurbazar S."/>
            <person name="Westhof E."/>
            <person name="Delsuc F."/>
            <person name="Lehrach H."/>
            <person name="Reinhardt R."/>
            <person name="Weissenbach J."/>
            <person name="Roy S.W."/>
            <person name="Artiguenave F."/>
            <person name="Postlethwait J.H."/>
            <person name="Manak J.R."/>
            <person name="Thompson E.M."/>
            <person name="Jaillon O."/>
            <person name="Du Pasquier L."/>
            <person name="Boudinot P."/>
            <person name="Liberles D.A."/>
            <person name="Volff J.N."/>
            <person name="Philippe H."/>
            <person name="Lenhard B."/>
            <person name="Roest Crollius H."/>
            <person name="Wincker P."/>
            <person name="Chourrout D."/>
        </authorList>
    </citation>
    <scope>NUCLEOTIDE SEQUENCE [LARGE SCALE GENOMIC DNA]</scope>
</reference>
<dbReference type="InterPro" id="IPR036052">
    <property type="entry name" value="TrpB-like_PALP_sf"/>
</dbReference>
<dbReference type="GO" id="GO:0004794">
    <property type="term" value="F:threonine deaminase activity"/>
    <property type="evidence" value="ECO:0007669"/>
    <property type="project" value="TreeGrafter"/>
</dbReference>
<sequence>METNGTDSLNQSFESGKLATLTAIDSIAKSLGTKSVAKEVFEAAKKHPGGVTSRVCHDTEAIQSVKNFLAHHRYFVEPACGAALAATYFSEKYLNDLQIGDGPIVNIICGGNSVSYEMVSFWEENAKS</sequence>
<dbReference type="EMBL" id="FN653061">
    <property type="protein sequence ID" value="CBY10630.1"/>
    <property type="molecule type" value="Genomic_DNA"/>
</dbReference>
<dbReference type="GO" id="GO:0003941">
    <property type="term" value="F:L-serine ammonia-lyase activity"/>
    <property type="evidence" value="ECO:0007669"/>
    <property type="project" value="UniProtKB-EC"/>
</dbReference>
<comment type="cofactor">
    <cofactor evidence="1">
        <name>pyridoxal 5'-phosphate</name>
        <dbReference type="ChEBI" id="CHEBI:597326"/>
    </cofactor>
</comment>
<evidence type="ECO:0000313" key="10">
    <source>
        <dbReference type="EMBL" id="CBY10630.1"/>
    </source>
</evidence>
<dbReference type="GO" id="GO:0006565">
    <property type="term" value="P:L-serine catabolic process"/>
    <property type="evidence" value="ECO:0007669"/>
    <property type="project" value="TreeGrafter"/>
</dbReference>
<dbReference type="InterPro" id="IPR050147">
    <property type="entry name" value="Ser/Thr_Dehydratase"/>
</dbReference>
<dbReference type="OrthoDB" id="7773036at2759"/>
<dbReference type="GO" id="GO:0006567">
    <property type="term" value="P:L-threonine catabolic process"/>
    <property type="evidence" value="ECO:0007669"/>
    <property type="project" value="TreeGrafter"/>
</dbReference>
<proteinExistence type="inferred from homology"/>
<dbReference type="Pfam" id="PF00291">
    <property type="entry name" value="PALP"/>
    <property type="match status" value="1"/>
</dbReference>
<dbReference type="InterPro" id="IPR001926">
    <property type="entry name" value="TrpB-like_PALP"/>
</dbReference>
<dbReference type="AlphaFoldDB" id="E4XJI7"/>
<dbReference type="GO" id="GO:0009097">
    <property type="term" value="P:isoleucine biosynthetic process"/>
    <property type="evidence" value="ECO:0007669"/>
    <property type="project" value="TreeGrafter"/>
</dbReference>
<feature type="domain" description="Tryptophan synthase beta chain-like PALP" evidence="9">
    <location>
        <begin position="2"/>
        <end position="110"/>
    </location>
</feature>
<dbReference type="PANTHER" id="PTHR48078:SF2">
    <property type="entry name" value="CATABOLIC L-SERINE_THREONINE DEHYDRATASE"/>
    <property type="match status" value="1"/>
</dbReference>
<dbReference type="PANTHER" id="PTHR48078">
    <property type="entry name" value="THREONINE DEHYDRATASE, MITOCHONDRIAL-RELATED"/>
    <property type="match status" value="1"/>
</dbReference>
<comment type="catalytic activity">
    <reaction evidence="8">
        <text>L-serine = pyruvate + NH4(+)</text>
        <dbReference type="Rhea" id="RHEA:19169"/>
        <dbReference type="ChEBI" id="CHEBI:15361"/>
        <dbReference type="ChEBI" id="CHEBI:28938"/>
        <dbReference type="ChEBI" id="CHEBI:33384"/>
        <dbReference type="EC" id="4.3.1.17"/>
    </reaction>
</comment>
<evidence type="ECO:0000256" key="2">
    <source>
        <dbReference type="ARBA" id="ARBA00010869"/>
    </source>
</evidence>
<gene>
    <name evidence="10" type="ORF">GSOID_T00012785001</name>
</gene>
<dbReference type="Proteomes" id="UP000001307">
    <property type="component" value="Unassembled WGS sequence"/>
</dbReference>
<protein>
    <recommendedName>
        <fullName evidence="3">L-serine ammonia-lyase</fullName>
        <ecNumber evidence="3">4.3.1.17</ecNumber>
    </recommendedName>
    <alternativeName>
        <fullName evidence="6">L-serine deaminase</fullName>
    </alternativeName>
    <alternativeName>
        <fullName evidence="7">L-threonine dehydratase</fullName>
    </alternativeName>
</protein>
<evidence type="ECO:0000256" key="7">
    <source>
        <dbReference type="ARBA" id="ARBA00042605"/>
    </source>
</evidence>
<accession>E4XJI7</accession>
<evidence type="ECO:0000256" key="3">
    <source>
        <dbReference type="ARBA" id="ARBA00012093"/>
    </source>
</evidence>